<dbReference type="AlphaFoldDB" id="A0A317MWM2"/>
<feature type="domain" description="Peptidase M10 metallopeptidase" evidence="5">
    <location>
        <begin position="557"/>
        <end position="726"/>
    </location>
</feature>
<dbReference type="RefSeq" id="WP_170123518.1">
    <property type="nucleotide sequence ID" value="NZ_QGTJ01000003.1"/>
</dbReference>
<evidence type="ECO:0000259" key="5">
    <source>
        <dbReference type="Pfam" id="PF00413"/>
    </source>
</evidence>
<keyword evidence="4" id="KW-0862">Zinc</keyword>
<evidence type="ECO:0000313" key="7">
    <source>
        <dbReference type="Proteomes" id="UP000246569"/>
    </source>
</evidence>
<organism evidence="6 7">
    <name type="scientific">Plasticicumulans acidivorans</name>
    <dbReference type="NCBI Taxonomy" id="886464"/>
    <lineage>
        <taxon>Bacteria</taxon>
        <taxon>Pseudomonadati</taxon>
        <taxon>Pseudomonadota</taxon>
        <taxon>Gammaproteobacteria</taxon>
        <taxon>Candidatus Competibacteraceae</taxon>
        <taxon>Plasticicumulans</taxon>
    </lineage>
</organism>
<comment type="caution">
    <text evidence="6">The sequence shown here is derived from an EMBL/GenBank/DDBJ whole genome shotgun (WGS) entry which is preliminary data.</text>
</comment>
<evidence type="ECO:0000256" key="1">
    <source>
        <dbReference type="ARBA" id="ARBA00022670"/>
    </source>
</evidence>
<dbReference type="Proteomes" id="UP000246569">
    <property type="component" value="Unassembled WGS sequence"/>
</dbReference>
<sequence>MSTTISLIEVMASLEGISHWDLRNAADRLCLFDGDSTGWLDHLVIYRPGKGAVGVFTFRQLASGGVWNPQAVHFVGDPPAAGTASGIGGYDLRSPADRLLAFDYDGSGRLDHLLCYRPGTGTVHIIRKTPAGFVRVYAVGDPPAPGQAAGIGGFDLRSPADRLLAFDYAGSGKLDHLLCYRPGSGVVHILRREGNALRPVFTSSTGLRGGHVLSGPASLDNSADRLLAFDFAGSGRLDHLLAYRPGSRQFSIMRPQEQGFASVTPDLILTDLGGWALSDPADRLLAFDLDATGHLDHLVGYRPGPGKAVIRIFRRNADAEYAHPEQLFETVFTGRGDDGIPPAETGIGTLDLRHPADRLIAFDYNHSGKLNTLLAFRPGGGLACVVKKDPVPEKARVDDQFLEGYRLNRSLRMASVLYGQQRALGVGAVYDGQLYLKNYAAETLGLWVFEPVDGTRGVFRIRDYRYGKYLIANSRGKGAVLHSANADVPEAQWVLEHDATVGVDDAYIRNYKTQLYLHCAIGSEHPVYMGYLNGKRSARWALLALKAAWEEPRLRLKDKLSYVIANFPSNTDMTQQAIANTLQQGIDKWCAVFVAHGVNVSFARVPLGQGADLTFSWGKVSLTVDDPTKFVGAVTNHNFSDASTMDFSSPASVVYNDDLFWKSGVMIGDKLGDLLPVTVHEIGHVLGLGHNPSKDSIMYFELGAAGEYVKTHSLNPVDVESLKTRYSLS</sequence>
<dbReference type="InterPro" id="IPR024079">
    <property type="entry name" value="MetalloPept_cat_dom_sf"/>
</dbReference>
<keyword evidence="3" id="KW-0378">Hydrolase</keyword>
<dbReference type="Gene3D" id="3.40.390.10">
    <property type="entry name" value="Collagenase (Catalytic Domain)"/>
    <property type="match status" value="1"/>
</dbReference>
<dbReference type="GO" id="GO:0006508">
    <property type="term" value="P:proteolysis"/>
    <property type="evidence" value="ECO:0007669"/>
    <property type="project" value="UniProtKB-KW"/>
</dbReference>
<evidence type="ECO:0000256" key="2">
    <source>
        <dbReference type="ARBA" id="ARBA00022723"/>
    </source>
</evidence>
<keyword evidence="2" id="KW-0479">Metal-binding</keyword>
<dbReference type="InterPro" id="IPR028994">
    <property type="entry name" value="Integrin_alpha_N"/>
</dbReference>
<dbReference type="Pfam" id="PF00413">
    <property type="entry name" value="Peptidase_M10"/>
    <property type="match status" value="1"/>
</dbReference>
<reference evidence="6 7" key="1">
    <citation type="submission" date="2018-05" db="EMBL/GenBank/DDBJ databases">
        <title>Genomic Encyclopedia of Type Strains, Phase IV (KMG-IV): sequencing the most valuable type-strain genomes for metagenomic binning, comparative biology and taxonomic classification.</title>
        <authorList>
            <person name="Goeker M."/>
        </authorList>
    </citation>
    <scope>NUCLEOTIDE SEQUENCE [LARGE SCALE GENOMIC DNA]</scope>
    <source>
        <strain evidence="6 7">DSM 23606</strain>
    </source>
</reference>
<evidence type="ECO:0000256" key="4">
    <source>
        <dbReference type="ARBA" id="ARBA00022833"/>
    </source>
</evidence>
<keyword evidence="7" id="KW-1185">Reference proteome</keyword>
<dbReference type="GO" id="GO:0031012">
    <property type="term" value="C:extracellular matrix"/>
    <property type="evidence" value="ECO:0007669"/>
    <property type="project" value="InterPro"/>
</dbReference>
<dbReference type="GO" id="GO:0004222">
    <property type="term" value="F:metalloendopeptidase activity"/>
    <property type="evidence" value="ECO:0007669"/>
    <property type="project" value="InterPro"/>
</dbReference>
<evidence type="ECO:0000313" key="6">
    <source>
        <dbReference type="EMBL" id="PWV63296.1"/>
    </source>
</evidence>
<dbReference type="InterPro" id="IPR001818">
    <property type="entry name" value="Pept_M10_metallopeptidase"/>
</dbReference>
<dbReference type="SUPFAM" id="SSF69318">
    <property type="entry name" value="Integrin alpha N-terminal domain"/>
    <property type="match status" value="1"/>
</dbReference>
<gene>
    <name evidence="6" type="ORF">C7443_103221</name>
</gene>
<keyword evidence="1" id="KW-0645">Protease</keyword>
<proteinExistence type="predicted"/>
<protein>
    <submittedName>
        <fullName evidence="6">Matrixin</fullName>
    </submittedName>
</protein>
<dbReference type="EMBL" id="QGTJ01000003">
    <property type="protein sequence ID" value="PWV63296.1"/>
    <property type="molecule type" value="Genomic_DNA"/>
</dbReference>
<evidence type="ECO:0000256" key="3">
    <source>
        <dbReference type="ARBA" id="ARBA00022801"/>
    </source>
</evidence>
<dbReference type="GO" id="GO:0008270">
    <property type="term" value="F:zinc ion binding"/>
    <property type="evidence" value="ECO:0007669"/>
    <property type="project" value="InterPro"/>
</dbReference>
<accession>A0A317MWM2</accession>
<dbReference type="SUPFAM" id="SSF55486">
    <property type="entry name" value="Metalloproteases ('zincins'), catalytic domain"/>
    <property type="match status" value="1"/>
</dbReference>
<name>A0A317MWM2_9GAMM</name>